<dbReference type="InterPro" id="IPR036318">
    <property type="entry name" value="FAD-bd_PCMH-like_sf"/>
</dbReference>
<dbReference type="PROSITE" id="PS51387">
    <property type="entry name" value="FAD_PCMH"/>
    <property type="match status" value="1"/>
</dbReference>
<evidence type="ECO:0000259" key="3">
    <source>
        <dbReference type="PROSITE" id="PS51387"/>
    </source>
</evidence>
<gene>
    <name evidence="4" type="ORF">C4K04_2469</name>
</gene>
<evidence type="ECO:0000313" key="4">
    <source>
        <dbReference type="EMBL" id="AZE48142.1"/>
    </source>
</evidence>
<sequence>MTAHADNDASGALLEQVGQALADGTPLLIQGGNSKACLGRLSAGEVLDTRAHRGIVSYDPTELVVTVRAGTPLQKLLTTLDAAGQMLACEPPAFGDGATVGGMVATGLSGPRRPWAGSVRDFVLGSRVISGTGKLLRFGGEVMKNVAGYDLSRLLVGSYGCLGVLTEVSLKVLPKPRQCLSLSLEMDSAKALARLADWGQQPLPISAASHDGQRLHLRLEGGEGSVAAARDRLGGEPLAADYWAELNEQRLAFFDEGLPLWRLSLPNNTGVLELPGQQLIDWAGAQRWLKSAAPAERIRDLASRVGGHATCYSHGLVDSPFQPLPAVLLRYHRQLKTQLDPQGIFNPGRLYAEL</sequence>
<dbReference type="InterPro" id="IPR016164">
    <property type="entry name" value="FAD-linked_Oxase-like_C"/>
</dbReference>
<keyword evidence="2" id="KW-0274">FAD</keyword>
<dbReference type="SUPFAM" id="SSF55103">
    <property type="entry name" value="FAD-linked oxidases, C-terminal domain"/>
    <property type="match status" value="1"/>
</dbReference>
<dbReference type="Proteomes" id="UP000268048">
    <property type="component" value="Chromosome"/>
</dbReference>
<dbReference type="RefSeq" id="WP_124320189.1">
    <property type="nucleotide sequence ID" value="NZ_CP027753.1"/>
</dbReference>
<reference evidence="4 5" key="1">
    <citation type="submission" date="2018-03" db="EMBL/GenBank/DDBJ databases">
        <title>Diversity of phytobeneficial traits revealed by whole-genome analysis of worldwide-isolated phenazine-producing Pseudomonas spp.</title>
        <authorList>
            <person name="Biessy A."/>
            <person name="Novinscak A."/>
            <person name="Blom J."/>
            <person name="Leger G."/>
            <person name="Thomashow L.S."/>
            <person name="Cazorla F.M."/>
            <person name="Josic D."/>
            <person name="Filion M."/>
        </authorList>
    </citation>
    <scope>NUCLEOTIDE SEQUENCE [LARGE SCALE GENOMIC DNA]</scope>
    <source>
        <strain evidence="4 5">B25</strain>
    </source>
</reference>
<protein>
    <submittedName>
        <fullName evidence="4">Glycolate dehydrogenase, FAD-binding subunit GlcE</fullName>
        <ecNumber evidence="4">1.1.99.14</ecNumber>
    </submittedName>
</protein>
<feature type="domain" description="FAD-binding PCMH-type" evidence="3">
    <location>
        <begin position="1"/>
        <end position="175"/>
    </location>
</feature>
<proteinExistence type="predicted"/>
<keyword evidence="1" id="KW-0285">Flavoprotein</keyword>
<organism evidence="4 5">
    <name type="scientific">Pseudomonas chlororaphis</name>
    <dbReference type="NCBI Taxonomy" id="587753"/>
    <lineage>
        <taxon>Bacteria</taxon>
        <taxon>Pseudomonadati</taxon>
        <taxon>Pseudomonadota</taxon>
        <taxon>Gammaproteobacteria</taxon>
        <taxon>Pseudomonadales</taxon>
        <taxon>Pseudomonadaceae</taxon>
        <taxon>Pseudomonas</taxon>
    </lineage>
</organism>
<dbReference type="NCBIfam" id="NF008439">
    <property type="entry name" value="PRK11282.1"/>
    <property type="match status" value="1"/>
</dbReference>
<dbReference type="Pfam" id="PF01565">
    <property type="entry name" value="FAD_binding_4"/>
    <property type="match status" value="1"/>
</dbReference>
<dbReference type="InterPro" id="IPR006094">
    <property type="entry name" value="Oxid_FAD_bind_N"/>
</dbReference>
<dbReference type="Gene3D" id="3.30.465.10">
    <property type="match status" value="1"/>
</dbReference>
<dbReference type="PANTHER" id="PTHR11748">
    <property type="entry name" value="D-LACTATE DEHYDROGENASE"/>
    <property type="match status" value="1"/>
</dbReference>
<evidence type="ECO:0000256" key="1">
    <source>
        <dbReference type="ARBA" id="ARBA00022630"/>
    </source>
</evidence>
<dbReference type="InterPro" id="IPR016166">
    <property type="entry name" value="FAD-bd_PCMH"/>
</dbReference>
<dbReference type="PANTHER" id="PTHR11748:SF103">
    <property type="entry name" value="GLYCOLATE OXIDASE SUBUNIT GLCE"/>
    <property type="match status" value="1"/>
</dbReference>
<dbReference type="GO" id="GO:0019154">
    <property type="term" value="F:glycolate dehydrogenase activity"/>
    <property type="evidence" value="ECO:0007669"/>
    <property type="project" value="UniProtKB-EC"/>
</dbReference>
<dbReference type="InterPro" id="IPR016169">
    <property type="entry name" value="FAD-bd_PCMH_sub2"/>
</dbReference>
<dbReference type="EC" id="1.1.99.14" evidence="4"/>
<accession>A0A3G7TP39</accession>
<name>A0A3G7TP39_9PSED</name>
<dbReference type="GO" id="GO:0071949">
    <property type="term" value="F:FAD binding"/>
    <property type="evidence" value="ECO:0007669"/>
    <property type="project" value="InterPro"/>
</dbReference>
<dbReference type="AlphaFoldDB" id="A0A3G7TP39"/>
<dbReference type="EMBL" id="CP027753">
    <property type="protein sequence ID" value="AZE48142.1"/>
    <property type="molecule type" value="Genomic_DNA"/>
</dbReference>
<evidence type="ECO:0000256" key="2">
    <source>
        <dbReference type="ARBA" id="ARBA00022827"/>
    </source>
</evidence>
<dbReference type="SUPFAM" id="SSF56176">
    <property type="entry name" value="FAD-binding/transporter-associated domain-like"/>
    <property type="match status" value="1"/>
</dbReference>
<keyword evidence="4" id="KW-0560">Oxidoreductase</keyword>
<evidence type="ECO:0000313" key="5">
    <source>
        <dbReference type="Proteomes" id="UP000268048"/>
    </source>
</evidence>